<dbReference type="KEGG" id="csl:COCSUDRAFT_47272"/>
<dbReference type="GO" id="GO:0010277">
    <property type="term" value="F:chlorophyllide a oxygenase activity"/>
    <property type="evidence" value="ECO:0007669"/>
    <property type="project" value="InterPro"/>
</dbReference>
<evidence type="ECO:0000256" key="5">
    <source>
        <dbReference type="ARBA" id="ARBA00022692"/>
    </source>
</evidence>
<organism evidence="15 16">
    <name type="scientific">Coccomyxa subellipsoidea (strain C-169)</name>
    <name type="common">Green microalga</name>
    <dbReference type="NCBI Taxonomy" id="574566"/>
    <lineage>
        <taxon>Eukaryota</taxon>
        <taxon>Viridiplantae</taxon>
        <taxon>Chlorophyta</taxon>
        <taxon>core chlorophytes</taxon>
        <taxon>Trebouxiophyceae</taxon>
        <taxon>Trebouxiophyceae incertae sedis</taxon>
        <taxon>Coccomyxaceae</taxon>
        <taxon>Coccomyxa</taxon>
        <taxon>Coccomyxa subellipsoidea</taxon>
    </lineage>
</organism>
<evidence type="ECO:0000256" key="10">
    <source>
        <dbReference type="ARBA" id="ARBA00023002"/>
    </source>
</evidence>
<dbReference type="AlphaFoldDB" id="I0YYC8"/>
<evidence type="ECO:0000256" key="12">
    <source>
        <dbReference type="ARBA" id="ARBA00023014"/>
    </source>
</evidence>
<dbReference type="Proteomes" id="UP000007264">
    <property type="component" value="Unassembled WGS sequence"/>
</dbReference>
<dbReference type="GO" id="GO:0009507">
    <property type="term" value="C:chloroplast"/>
    <property type="evidence" value="ECO:0007669"/>
    <property type="project" value="UniProtKB-SubCell"/>
</dbReference>
<evidence type="ECO:0000256" key="13">
    <source>
        <dbReference type="ARBA" id="ARBA00023136"/>
    </source>
</evidence>
<evidence type="ECO:0000256" key="4">
    <source>
        <dbReference type="ARBA" id="ARBA00022640"/>
    </source>
</evidence>
<dbReference type="Pfam" id="PF19112">
    <property type="entry name" value="VanA_C"/>
    <property type="match status" value="1"/>
</dbReference>
<sequence>MLPISAMHRCHCPTPILRTDQSKFRLRAISSRRGVCQQRTFTGQESVWCHPGFTASRTLSRHAAILDAPPKTEPSQEAEKEGTFVWARQWYPLAFVEDLDPGRPHAMELLGKRLVIWYDSRQQKWTAFEDRCPHRLAPLSEGRIEPSDGTLMCSYHGWRFRGDGACTRIPQALDARAEDAACSSGRSCAAVHPTQVRQGFLHVWGEAGAEAAEEAARRPPVLIPELDPDAADAVMRDGSPTLDSGKRYIRDLPYSYDFLVENLIDPAHVNYAHNGVIGSRNTPTAGYYEISPTPLPDRTFEFATEHPSDGMSMDIVSKFMGRRTAYKIQFVAPAIVRYYFPGYFGEVNDAQMWMAAVPTAPGRCRCLWWFFQPSVGASKRLQKVAAQPVWKDHMTRNLVFDGDNVFLHGADRVAAAAERESGSRWKGSYFMPAQADRMVLEFRRWLDSRGGGGPTPGDPGPILDDRQKLLDRWEQHTKHCPSCLQALGKFQALRWAAVAAGAASLLVTVGVLASGARLLSPAPALLLAAAAAAVYYSKRFSDRIQEFYFLDYQHAHR</sequence>
<dbReference type="Pfam" id="PF08417">
    <property type="entry name" value="PaO"/>
    <property type="match status" value="1"/>
</dbReference>
<dbReference type="OrthoDB" id="426882at2759"/>
<keyword evidence="6" id="KW-0001">2Fe-2S</keyword>
<dbReference type="PANTHER" id="PTHR21266">
    <property type="entry name" value="IRON-SULFUR DOMAIN CONTAINING PROTEIN"/>
    <property type="match status" value="1"/>
</dbReference>
<dbReference type="Gene3D" id="2.102.10.10">
    <property type="entry name" value="Rieske [2Fe-2S] iron-sulphur domain"/>
    <property type="match status" value="1"/>
</dbReference>
<evidence type="ECO:0000256" key="9">
    <source>
        <dbReference type="ARBA" id="ARBA00022989"/>
    </source>
</evidence>
<dbReference type="Gene3D" id="3.90.380.10">
    <property type="entry name" value="Naphthalene 1,2-dioxygenase Alpha Subunit, Chain A, domain 1"/>
    <property type="match status" value="1"/>
</dbReference>
<evidence type="ECO:0000259" key="14">
    <source>
        <dbReference type="PROSITE" id="PS51296"/>
    </source>
</evidence>
<keyword evidence="8" id="KW-0809">Transit peptide</keyword>
<dbReference type="InterPro" id="IPR036922">
    <property type="entry name" value="Rieske_2Fe-2S_sf"/>
</dbReference>
<dbReference type="PANTHER" id="PTHR21266:SF32">
    <property type="entry name" value="CHOLESTEROL 7-DESATURASE NVD"/>
    <property type="match status" value="1"/>
</dbReference>
<dbReference type="SUPFAM" id="SSF50022">
    <property type="entry name" value="ISP domain"/>
    <property type="match status" value="1"/>
</dbReference>
<feature type="domain" description="Rieske" evidence="14">
    <location>
        <begin position="90"/>
        <end position="203"/>
    </location>
</feature>
<name>I0YYC8_COCSC</name>
<evidence type="ECO:0000256" key="3">
    <source>
        <dbReference type="ARBA" id="ARBA00022528"/>
    </source>
</evidence>
<protein>
    <recommendedName>
        <fullName evidence="14">Rieske domain-containing protein</fullName>
    </recommendedName>
</protein>
<dbReference type="Pfam" id="PF00355">
    <property type="entry name" value="Rieske"/>
    <property type="match status" value="1"/>
</dbReference>
<evidence type="ECO:0000256" key="11">
    <source>
        <dbReference type="ARBA" id="ARBA00023004"/>
    </source>
</evidence>
<proteinExistence type="predicted"/>
<evidence type="ECO:0000256" key="7">
    <source>
        <dbReference type="ARBA" id="ARBA00022723"/>
    </source>
</evidence>
<keyword evidence="12" id="KW-0411">Iron-sulfur</keyword>
<keyword evidence="5" id="KW-0812">Transmembrane</keyword>
<evidence type="ECO:0000313" key="16">
    <source>
        <dbReference type="Proteomes" id="UP000007264"/>
    </source>
</evidence>
<evidence type="ECO:0000256" key="1">
    <source>
        <dbReference type="ARBA" id="ARBA00004229"/>
    </source>
</evidence>
<keyword evidence="13" id="KW-0472">Membrane</keyword>
<comment type="subcellular location">
    <subcellularLocation>
        <location evidence="2">Membrane</location>
    </subcellularLocation>
    <subcellularLocation>
        <location evidence="1">Plastid</location>
        <location evidence="1">Chloroplast</location>
    </subcellularLocation>
</comment>
<dbReference type="GO" id="GO:0016020">
    <property type="term" value="C:membrane"/>
    <property type="evidence" value="ECO:0007669"/>
    <property type="project" value="UniProtKB-SubCell"/>
</dbReference>
<dbReference type="EMBL" id="AGSI01000007">
    <property type="protein sequence ID" value="EIE23397.1"/>
    <property type="molecule type" value="Genomic_DNA"/>
</dbReference>
<dbReference type="InterPro" id="IPR013626">
    <property type="entry name" value="PaO"/>
</dbReference>
<evidence type="ECO:0000256" key="6">
    <source>
        <dbReference type="ARBA" id="ARBA00022714"/>
    </source>
</evidence>
<evidence type="ECO:0000313" key="15">
    <source>
        <dbReference type="EMBL" id="EIE23397.1"/>
    </source>
</evidence>
<evidence type="ECO:0000256" key="8">
    <source>
        <dbReference type="ARBA" id="ARBA00022946"/>
    </source>
</evidence>
<dbReference type="PROSITE" id="PS51296">
    <property type="entry name" value="RIESKE"/>
    <property type="match status" value="1"/>
</dbReference>
<reference evidence="15 16" key="1">
    <citation type="journal article" date="2012" name="Genome Biol.">
        <title>The genome of the polar eukaryotic microalga coccomyxa subellipsoidea reveals traits of cold adaptation.</title>
        <authorList>
            <person name="Blanc G."/>
            <person name="Agarkova I."/>
            <person name="Grimwood J."/>
            <person name="Kuo A."/>
            <person name="Brueggeman A."/>
            <person name="Dunigan D."/>
            <person name="Gurnon J."/>
            <person name="Ladunga I."/>
            <person name="Lindquist E."/>
            <person name="Lucas S."/>
            <person name="Pangilinan J."/>
            <person name="Proschold T."/>
            <person name="Salamov A."/>
            <person name="Schmutz J."/>
            <person name="Weeks D."/>
            <person name="Yamada T."/>
            <person name="Claverie J.M."/>
            <person name="Grigoriev I."/>
            <person name="Van Etten J."/>
            <person name="Lomsadze A."/>
            <person name="Borodovsky M."/>
        </authorList>
    </citation>
    <scope>NUCLEOTIDE SEQUENCE [LARGE SCALE GENOMIC DNA]</scope>
    <source>
        <strain evidence="15 16">C-169</strain>
    </source>
</reference>
<keyword evidence="16" id="KW-1185">Reference proteome</keyword>
<dbReference type="GeneID" id="17041389"/>
<dbReference type="InterPro" id="IPR050584">
    <property type="entry name" value="Cholesterol_7-desaturase"/>
</dbReference>
<dbReference type="InterPro" id="IPR017941">
    <property type="entry name" value="Rieske_2Fe-2S"/>
</dbReference>
<keyword evidence="3" id="KW-0150">Chloroplast</keyword>
<comment type="caution">
    <text evidence="15">The sequence shown here is derived from an EMBL/GenBank/DDBJ whole genome shotgun (WGS) entry which is preliminary data.</text>
</comment>
<evidence type="ECO:0000256" key="2">
    <source>
        <dbReference type="ARBA" id="ARBA00004370"/>
    </source>
</evidence>
<keyword evidence="10" id="KW-0560">Oxidoreductase</keyword>
<dbReference type="RefSeq" id="XP_005647941.1">
    <property type="nucleotide sequence ID" value="XM_005647884.1"/>
</dbReference>
<keyword evidence="4" id="KW-0934">Plastid</keyword>
<keyword evidence="9" id="KW-1133">Transmembrane helix</keyword>
<dbReference type="SUPFAM" id="SSF55961">
    <property type="entry name" value="Bet v1-like"/>
    <property type="match status" value="1"/>
</dbReference>
<gene>
    <name evidence="15" type="ORF">COCSUDRAFT_47272</name>
</gene>
<dbReference type="InterPro" id="IPR044043">
    <property type="entry name" value="VanA_C_cat"/>
</dbReference>
<keyword evidence="7" id="KW-0479">Metal-binding</keyword>
<keyword evidence="11" id="KW-0408">Iron</keyword>
<dbReference type="GO" id="GO:0051537">
    <property type="term" value="F:2 iron, 2 sulfur cluster binding"/>
    <property type="evidence" value="ECO:0007669"/>
    <property type="project" value="UniProtKB-KW"/>
</dbReference>
<accession>I0YYC8</accession>
<dbReference type="GO" id="GO:0046872">
    <property type="term" value="F:metal ion binding"/>
    <property type="evidence" value="ECO:0007669"/>
    <property type="project" value="UniProtKB-KW"/>
</dbReference>
<dbReference type="eggNOG" id="ENOG502QQ8U">
    <property type="taxonomic scope" value="Eukaryota"/>
</dbReference>